<gene>
    <name evidence="10" type="ORF">PF001_g8104</name>
    <name evidence="7" type="ORF">PF002_g18857</name>
    <name evidence="9" type="ORF">PF004_g10519</name>
    <name evidence="8" type="ORF">PF005_g11151</name>
    <name evidence="6" type="ORF">PF006_g7672</name>
    <name evidence="5" type="ORF">PF007_g11340</name>
    <name evidence="2" type="ORF">PF009_g9150</name>
    <name evidence="4" type="ORF">PF010_g10845</name>
    <name evidence="3" type="ORF">PF011_g18387</name>
</gene>
<dbReference type="InterPro" id="IPR000477">
    <property type="entry name" value="RT_dom"/>
</dbReference>
<dbReference type="InterPro" id="IPR043128">
    <property type="entry name" value="Rev_trsase/Diguanyl_cyclase"/>
</dbReference>
<evidence type="ECO:0000313" key="8">
    <source>
        <dbReference type="EMBL" id="KAE9211045.1"/>
    </source>
</evidence>
<dbReference type="Proteomes" id="UP000433483">
    <property type="component" value="Unassembled WGS sequence"/>
</dbReference>
<dbReference type="EMBL" id="QXGF01000386">
    <property type="protein sequence ID" value="KAE8941050.1"/>
    <property type="molecule type" value="Genomic_DNA"/>
</dbReference>
<dbReference type="Proteomes" id="UP000441208">
    <property type="component" value="Unassembled WGS sequence"/>
</dbReference>
<evidence type="ECO:0000313" key="13">
    <source>
        <dbReference type="Proteomes" id="UP000437068"/>
    </source>
</evidence>
<dbReference type="EMBL" id="QXGB01000549">
    <property type="protein sequence ID" value="KAE9211045.1"/>
    <property type="molecule type" value="Genomic_DNA"/>
</dbReference>
<dbReference type="Proteomes" id="UP000440367">
    <property type="component" value="Unassembled WGS sequence"/>
</dbReference>
<dbReference type="OrthoDB" id="161383at2759"/>
<evidence type="ECO:0000313" key="15">
    <source>
        <dbReference type="Proteomes" id="UP000440732"/>
    </source>
</evidence>
<evidence type="ECO:0000313" key="18">
    <source>
        <dbReference type="Proteomes" id="UP000476176"/>
    </source>
</evidence>
<proteinExistence type="predicted"/>
<reference evidence="11 12" key="1">
    <citation type="submission" date="2018-08" db="EMBL/GenBank/DDBJ databases">
        <title>Genomic investigation of the strawberry pathogen Phytophthora fragariae indicates pathogenicity is determined by transcriptional variation in three key races.</title>
        <authorList>
            <person name="Adams T.M."/>
            <person name="Armitage A.D."/>
            <person name="Sobczyk M.K."/>
            <person name="Bates H.J."/>
            <person name="Dunwell J.M."/>
            <person name="Nellist C.F."/>
            <person name="Harrison R.J."/>
        </authorList>
    </citation>
    <scope>NUCLEOTIDE SEQUENCE [LARGE SCALE GENOMIC DNA]</scope>
    <source>
        <strain evidence="10 13">A4</strain>
        <strain evidence="7 14">BC-1</strain>
        <strain evidence="9 18">BC-23</strain>
        <strain evidence="8 12">NOV-27</strain>
        <strain evidence="6 15">NOV-5</strain>
        <strain evidence="5 16">NOV-71</strain>
        <strain evidence="2 11">NOV-9</strain>
        <strain evidence="4 19">ONT-3</strain>
        <strain evidence="3 17">SCRP245</strain>
    </source>
</reference>
<dbReference type="SUPFAM" id="SSF56672">
    <property type="entry name" value="DNA/RNA polymerases"/>
    <property type="match status" value="1"/>
</dbReference>
<dbReference type="EMBL" id="QXGC01000549">
    <property type="protein sequence ID" value="KAE9230311.1"/>
    <property type="molecule type" value="Genomic_DNA"/>
</dbReference>
<dbReference type="Proteomes" id="UP000440732">
    <property type="component" value="Unassembled WGS sequence"/>
</dbReference>
<evidence type="ECO:0000313" key="17">
    <source>
        <dbReference type="Proteomes" id="UP000460718"/>
    </source>
</evidence>
<evidence type="ECO:0000313" key="14">
    <source>
        <dbReference type="Proteomes" id="UP000440367"/>
    </source>
</evidence>
<feature type="domain" description="Reverse transcriptase" evidence="1">
    <location>
        <begin position="265"/>
        <end position="377"/>
    </location>
</feature>
<protein>
    <recommendedName>
        <fullName evidence="1">Reverse transcriptase domain-containing protein</fullName>
    </recommendedName>
</protein>
<accession>A0A6A3XZS5</accession>
<dbReference type="InterPro" id="IPR021109">
    <property type="entry name" value="Peptidase_aspartic_dom_sf"/>
</dbReference>
<dbReference type="EMBL" id="QXGD01001265">
    <property type="protein sequence ID" value="KAE9210292.1"/>
    <property type="molecule type" value="Genomic_DNA"/>
</dbReference>
<evidence type="ECO:0000313" key="12">
    <source>
        <dbReference type="Proteomes" id="UP000433483"/>
    </source>
</evidence>
<comment type="caution">
    <text evidence="8">The sequence shown here is derived from an EMBL/GenBank/DDBJ whole genome shotgun (WGS) entry which is preliminary data.</text>
</comment>
<evidence type="ECO:0000313" key="19">
    <source>
        <dbReference type="Proteomes" id="UP000488956"/>
    </source>
</evidence>
<dbReference type="Gene3D" id="2.40.70.10">
    <property type="entry name" value="Acid Proteases"/>
    <property type="match status" value="1"/>
</dbReference>
<evidence type="ECO:0000313" key="2">
    <source>
        <dbReference type="EMBL" id="KAE8941050.1"/>
    </source>
</evidence>
<dbReference type="PANTHER" id="PTHR24559">
    <property type="entry name" value="TRANSPOSON TY3-I GAG-POL POLYPROTEIN"/>
    <property type="match status" value="1"/>
</dbReference>
<evidence type="ECO:0000313" key="10">
    <source>
        <dbReference type="EMBL" id="KAE9314762.1"/>
    </source>
</evidence>
<dbReference type="EMBL" id="QXGE01000360">
    <property type="protein sequence ID" value="KAE9314762.1"/>
    <property type="molecule type" value="Genomic_DNA"/>
</dbReference>
<evidence type="ECO:0000313" key="7">
    <source>
        <dbReference type="EMBL" id="KAE9210292.1"/>
    </source>
</evidence>
<dbReference type="AlphaFoldDB" id="A0A6A3XZS5"/>
<keyword evidence="12" id="KW-1185">Reference proteome</keyword>
<dbReference type="PANTHER" id="PTHR24559:SF451">
    <property type="entry name" value="REVERSE TRANSCRIPTASE"/>
    <property type="match status" value="1"/>
</dbReference>
<dbReference type="InterPro" id="IPR043502">
    <property type="entry name" value="DNA/RNA_pol_sf"/>
</dbReference>
<evidence type="ECO:0000313" key="3">
    <source>
        <dbReference type="EMBL" id="KAE8990369.1"/>
    </source>
</evidence>
<dbReference type="EMBL" id="QXFW01001465">
    <property type="protein sequence ID" value="KAE8990369.1"/>
    <property type="molecule type" value="Genomic_DNA"/>
</dbReference>
<dbReference type="Proteomes" id="UP000437068">
    <property type="component" value="Unassembled WGS sequence"/>
</dbReference>
<dbReference type="Proteomes" id="UP000488956">
    <property type="component" value="Unassembled WGS sequence"/>
</dbReference>
<dbReference type="Proteomes" id="UP000429523">
    <property type="component" value="Unassembled WGS sequence"/>
</dbReference>
<evidence type="ECO:0000313" key="16">
    <source>
        <dbReference type="Proteomes" id="UP000441208"/>
    </source>
</evidence>
<dbReference type="CDD" id="cd01647">
    <property type="entry name" value="RT_LTR"/>
    <property type="match status" value="1"/>
</dbReference>
<evidence type="ECO:0000313" key="11">
    <source>
        <dbReference type="Proteomes" id="UP000429523"/>
    </source>
</evidence>
<evidence type="ECO:0000313" key="9">
    <source>
        <dbReference type="EMBL" id="KAE9230311.1"/>
    </source>
</evidence>
<dbReference type="Gene3D" id="3.10.10.10">
    <property type="entry name" value="HIV Type 1 Reverse Transcriptase, subunit A, domain 1"/>
    <property type="match status" value="1"/>
</dbReference>
<dbReference type="Proteomes" id="UP000460718">
    <property type="component" value="Unassembled WGS sequence"/>
</dbReference>
<dbReference type="InterPro" id="IPR053134">
    <property type="entry name" value="RNA-dir_DNA_polymerase"/>
</dbReference>
<evidence type="ECO:0000313" key="5">
    <source>
        <dbReference type="EMBL" id="KAE9111814.1"/>
    </source>
</evidence>
<sequence length="389" mass="44243">METLNLAARGFNGRTHQRTVSMADLEVRRSSSVVTVPFVFWRLNHDYDGILGRPWLEASNSKISWPTRTLTWPADSQDPHSPPDDEDELIHPVNWNSEKVLAPVEVSLQSFRERLINHEYLEIFRLVLESGVLPKPTPRDVVILLNEFDDVFSPSLPNELPPEREIQHDIVLKPGTTPSARSPFRHARVEERELAMFVGKNNIEESNSAWSSNIFAIPKKVAVTGEAPTRAEWLRSGDADAPIRWVIDYRHANSQSGIPKIPLPRVDDLFDKLSGAAYFSTLDLMSGYHQMLLEPRVRELTAFQANGELYQWVVAPMGLAGIPGSWSRLMRHLLGRPKFQAFCVVYLDDICVFSSTLEDHIVHLREVLFVLREAKLYAARTNASNRLCF</sequence>
<dbReference type="Pfam" id="PF00078">
    <property type="entry name" value="RVT_1"/>
    <property type="match status" value="1"/>
</dbReference>
<organism evidence="8 12">
    <name type="scientific">Phytophthora fragariae</name>
    <dbReference type="NCBI Taxonomy" id="53985"/>
    <lineage>
        <taxon>Eukaryota</taxon>
        <taxon>Sar</taxon>
        <taxon>Stramenopiles</taxon>
        <taxon>Oomycota</taxon>
        <taxon>Peronosporomycetes</taxon>
        <taxon>Peronosporales</taxon>
        <taxon>Peronosporaceae</taxon>
        <taxon>Phytophthora</taxon>
    </lineage>
</organism>
<name>A0A6A3XZS5_9STRA</name>
<dbReference type="EMBL" id="QXFZ01000564">
    <property type="protein sequence ID" value="KAE9111814.1"/>
    <property type="molecule type" value="Genomic_DNA"/>
</dbReference>
<evidence type="ECO:0000313" key="6">
    <source>
        <dbReference type="EMBL" id="KAE9147649.1"/>
    </source>
</evidence>
<dbReference type="EMBL" id="QXGA01000335">
    <property type="protein sequence ID" value="KAE9147649.1"/>
    <property type="molecule type" value="Genomic_DNA"/>
</dbReference>
<dbReference type="Proteomes" id="UP000476176">
    <property type="component" value="Unassembled WGS sequence"/>
</dbReference>
<dbReference type="Gene3D" id="3.30.70.270">
    <property type="match status" value="1"/>
</dbReference>
<dbReference type="EMBL" id="QXFX01000561">
    <property type="protein sequence ID" value="KAE9111318.1"/>
    <property type="molecule type" value="Genomic_DNA"/>
</dbReference>
<evidence type="ECO:0000313" key="4">
    <source>
        <dbReference type="EMBL" id="KAE9111318.1"/>
    </source>
</evidence>
<evidence type="ECO:0000259" key="1">
    <source>
        <dbReference type="Pfam" id="PF00078"/>
    </source>
</evidence>